<dbReference type="AlphaFoldDB" id="A0A5E6RG14"/>
<evidence type="ECO:0000256" key="1">
    <source>
        <dbReference type="SAM" id="Coils"/>
    </source>
</evidence>
<organism evidence="4 5">
    <name type="scientific">Pseudomonas fluorescens</name>
    <dbReference type="NCBI Taxonomy" id="294"/>
    <lineage>
        <taxon>Bacteria</taxon>
        <taxon>Pseudomonadati</taxon>
        <taxon>Pseudomonadota</taxon>
        <taxon>Gammaproteobacteria</taxon>
        <taxon>Pseudomonadales</taxon>
        <taxon>Pseudomonadaceae</taxon>
        <taxon>Pseudomonas</taxon>
    </lineage>
</organism>
<feature type="compositionally biased region" description="Basic and acidic residues" evidence="2">
    <location>
        <begin position="438"/>
        <end position="447"/>
    </location>
</feature>
<feature type="region of interest" description="Disordered" evidence="2">
    <location>
        <begin position="413"/>
        <end position="452"/>
    </location>
</feature>
<proteinExistence type="predicted"/>
<evidence type="ECO:0000313" key="4">
    <source>
        <dbReference type="EMBL" id="VVM67329.1"/>
    </source>
</evidence>
<protein>
    <recommendedName>
        <fullName evidence="3">MobA/VirD2-like nuclease domain-containing protein</fullName>
    </recommendedName>
</protein>
<gene>
    <name evidence="4" type="ORF">PS645_01584</name>
</gene>
<dbReference type="Pfam" id="PF03432">
    <property type="entry name" value="Relaxase"/>
    <property type="match status" value="1"/>
</dbReference>
<reference evidence="4 5" key="1">
    <citation type="submission" date="2019-09" db="EMBL/GenBank/DDBJ databases">
        <authorList>
            <person name="Chandra G."/>
            <person name="Truman W A."/>
        </authorList>
    </citation>
    <scope>NUCLEOTIDE SEQUENCE [LARGE SCALE GENOMIC DNA]</scope>
    <source>
        <strain evidence="4">PS645</strain>
    </source>
</reference>
<feature type="coiled-coil region" evidence="1">
    <location>
        <begin position="383"/>
        <end position="410"/>
    </location>
</feature>
<dbReference type="RefSeq" id="WP_150579961.1">
    <property type="nucleotide sequence ID" value="NZ_CABVGX010000009.1"/>
</dbReference>
<dbReference type="Proteomes" id="UP000325607">
    <property type="component" value="Unassembled WGS sequence"/>
</dbReference>
<evidence type="ECO:0000256" key="2">
    <source>
        <dbReference type="SAM" id="MobiDB-lite"/>
    </source>
</evidence>
<sequence length="657" mass="75685">MIRKKLSTQKSKGETQNTLGYGLKKSILIDSNRLQTGTTQEFIELLAKKIDKSCKGKQKNTSFHEMVSFDPSDKITPEQALAIAKELYSDTHGLNREHAFAVHADTKQIHVHFIWAPRDFNNKIYNQVDDYLTIEQKLTELEKKHGLFQVTNRKSLNPDLETKPPESSNEKALEVRGIKSHKKAFKEEIEIAFKDALTTTAFLANLHKQGFDIIPNGQKAYSLEKEGQTFKASELGIQYSKLKNKLKEKHQFSDLMEHYSDKPRRYNEALYLTTDEQVDYLKKYKHKTVLDKNFTHKEVGGNVEHFFKNSTSQKAFEYHRDPSKVTFQDLSKDSIKAGLQRLTTDMKKPGPLHVHGPDYAKKKMWMEFKMMNLEDKGFTLSGYKPTQQDLKELEKRKADYELKAQKWKAKKAVEDPKPVEPDIVSPVMPTPVQPASEKPPEPKRQVEQEQAAPANDDLIDELDKLFESTPQDILRDVLSKATQEMLCVAHSSITCRICFGVDFEKTPAGKNEEFKNINNELFVAYTDHPRLKKEFDEMIKDKVDEFKATQQYQDKVKAAEVQDVETDFRSFIDELVDKHDSYREIEILKNIKNVLDAVVFYDAALYLDIAEKVNQLDEREREICSAYVQALIDDDGSGAPIDGELKQTAKRKFKLKI</sequence>
<dbReference type="EMBL" id="CABVGX010000009">
    <property type="protein sequence ID" value="VVM67329.1"/>
    <property type="molecule type" value="Genomic_DNA"/>
</dbReference>
<evidence type="ECO:0000313" key="5">
    <source>
        <dbReference type="Proteomes" id="UP000325607"/>
    </source>
</evidence>
<feature type="domain" description="MobA/VirD2-like nuclease" evidence="3">
    <location>
        <begin position="49"/>
        <end position="147"/>
    </location>
</feature>
<accession>A0A5E6RG14</accession>
<evidence type="ECO:0000259" key="3">
    <source>
        <dbReference type="Pfam" id="PF03432"/>
    </source>
</evidence>
<keyword evidence="1" id="KW-0175">Coiled coil</keyword>
<dbReference type="OrthoDB" id="6743424at2"/>
<dbReference type="InterPro" id="IPR005094">
    <property type="entry name" value="Endonuclease_MobA/VirD2"/>
</dbReference>
<name>A0A5E6RG14_PSEFL</name>